<accession>A0AAN9TS21</accession>
<sequence length="190" mass="21316">MDEVRSKIAQYIAGEVKLDELIDSHRISAPFQKRFIFDDTWVTMNRKIGEAVIGSSDNSGASDTAKKWKPSAIQERRRNAVAVTDLENRLMTNGKQWPKMEDWVVSADNKIRYAPMLQPLRQLAKDEWVLEELAAPDEAAAEAPVASAPPLQNHHSPISNSSVSDRTYQTYENSTPASYNATNYIMDSTS</sequence>
<feature type="compositionally biased region" description="Low complexity" evidence="1">
    <location>
        <begin position="140"/>
        <end position="151"/>
    </location>
</feature>
<gene>
    <name evidence="2" type="ORF">V9T40_006806</name>
</gene>
<dbReference type="EMBL" id="JBBCAQ010000007">
    <property type="protein sequence ID" value="KAK7602832.1"/>
    <property type="molecule type" value="Genomic_DNA"/>
</dbReference>
<evidence type="ECO:0000313" key="2">
    <source>
        <dbReference type="EMBL" id="KAK7602832.1"/>
    </source>
</evidence>
<dbReference type="Proteomes" id="UP001367676">
    <property type="component" value="Unassembled WGS sequence"/>
</dbReference>
<protein>
    <submittedName>
        <fullName evidence="2">Uncharacterized protein</fullName>
    </submittedName>
</protein>
<keyword evidence="3" id="KW-1185">Reference proteome</keyword>
<reference evidence="2 3" key="1">
    <citation type="submission" date="2024-03" db="EMBL/GenBank/DDBJ databases">
        <title>Adaptation during the transition from Ophiocordyceps entomopathogen to insect associate is accompanied by gene loss and intensified selection.</title>
        <authorList>
            <person name="Ward C.M."/>
            <person name="Onetto C.A."/>
            <person name="Borneman A.R."/>
        </authorList>
    </citation>
    <scope>NUCLEOTIDE SEQUENCE [LARGE SCALE GENOMIC DNA]</scope>
    <source>
        <strain evidence="2">AWRI1</strain>
        <tissue evidence="2">Single Adult Female</tissue>
    </source>
</reference>
<evidence type="ECO:0000256" key="1">
    <source>
        <dbReference type="SAM" id="MobiDB-lite"/>
    </source>
</evidence>
<evidence type="ECO:0000313" key="3">
    <source>
        <dbReference type="Proteomes" id="UP001367676"/>
    </source>
</evidence>
<name>A0AAN9TS21_9HEMI</name>
<dbReference type="AlphaFoldDB" id="A0AAN9TS21"/>
<feature type="region of interest" description="Disordered" evidence="1">
    <location>
        <begin position="140"/>
        <end position="166"/>
    </location>
</feature>
<organism evidence="2 3">
    <name type="scientific">Parthenolecanium corni</name>
    <dbReference type="NCBI Taxonomy" id="536013"/>
    <lineage>
        <taxon>Eukaryota</taxon>
        <taxon>Metazoa</taxon>
        <taxon>Ecdysozoa</taxon>
        <taxon>Arthropoda</taxon>
        <taxon>Hexapoda</taxon>
        <taxon>Insecta</taxon>
        <taxon>Pterygota</taxon>
        <taxon>Neoptera</taxon>
        <taxon>Paraneoptera</taxon>
        <taxon>Hemiptera</taxon>
        <taxon>Sternorrhyncha</taxon>
        <taxon>Coccoidea</taxon>
        <taxon>Coccidae</taxon>
        <taxon>Parthenolecanium</taxon>
    </lineage>
</organism>
<feature type="compositionally biased region" description="Polar residues" evidence="1">
    <location>
        <begin position="153"/>
        <end position="166"/>
    </location>
</feature>
<proteinExistence type="predicted"/>
<comment type="caution">
    <text evidence="2">The sequence shown here is derived from an EMBL/GenBank/DDBJ whole genome shotgun (WGS) entry which is preliminary data.</text>
</comment>